<keyword evidence="2" id="KW-1185">Reference proteome</keyword>
<name>A0ABQ7VAN4_SOLTU</name>
<evidence type="ECO:0000313" key="1">
    <source>
        <dbReference type="EMBL" id="KAH0761148.1"/>
    </source>
</evidence>
<proteinExistence type="predicted"/>
<comment type="caution">
    <text evidence="1">The sequence shown here is derived from an EMBL/GenBank/DDBJ whole genome shotgun (WGS) entry which is preliminary data.</text>
</comment>
<organism evidence="1 2">
    <name type="scientific">Solanum tuberosum</name>
    <name type="common">Potato</name>
    <dbReference type="NCBI Taxonomy" id="4113"/>
    <lineage>
        <taxon>Eukaryota</taxon>
        <taxon>Viridiplantae</taxon>
        <taxon>Streptophyta</taxon>
        <taxon>Embryophyta</taxon>
        <taxon>Tracheophyta</taxon>
        <taxon>Spermatophyta</taxon>
        <taxon>Magnoliopsida</taxon>
        <taxon>eudicotyledons</taxon>
        <taxon>Gunneridae</taxon>
        <taxon>Pentapetalae</taxon>
        <taxon>asterids</taxon>
        <taxon>lamiids</taxon>
        <taxon>Solanales</taxon>
        <taxon>Solanaceae</taxon>
        <taxon>Solanoideae</taxon>
        <taxon>Solaneae</taxon>
        <taxon>Solanum</taxon>
    </lineage>
</organism>
<dbReference type="Proteomes" id="UP000826656">
    <property type="component" value="Unassembled WGS sequence"/>
</dbReference>
<reference evidence="1 2" key="1">
    <citation type="journal article" date="2021" name="bioRxiv">
        <title>Chromosome-scale and haplotype-resolved genome assembly of a tetraploid potato cultivar.</title>
        <authorList>
            <person name="Sun H."/>
            <person name="Jiao W.-B."/>
            <person name="Krause K."/>
            <person name="Campoy J.A."/>
            <person name="Goel M."/>
            <person name="Folz-Donahue K."/>
            <person name="Kukat C."/>
            <person name="Huettel B."/>
            <person name="Schneeberger K."/>
        </authorList>
    </citation>
    <scope>NUCLEOTIDE SEQUENCE [LARGE SCALE GENOMIC DNA]</scope>
    <source>
        <strain evidence="1">SolTubOtavaFocal</strain>
        <tissue evidence="1">Leaves</tissue>
    </source>
</reference>
<evidence type="ECO:0000313" key="2">
    <source>
        <dbReference type="Proteomes" id="UP000826656"/>
    </source>
</evidence>
<accession>A0ABQ7VAN4</accession>
<dbReference type="EMBL" id="JAIVGD010000013">
    <property type="protein sequence ID" value="KAH0761148.1"/>
    <property type="molecule type" value="Genomic_DNA"/>
</dbReference>
<protein>
    <submittedName>
        <fullName evidence="1">Uncharacterized protein</fullName>
    </submittedName>
</protein>
<sequence length="120" mass="13369">MVVVTRSGKVVVGDMKGNDEAQAHEEEKGIEGEEITIQQSLANELQKDVGKSTSIPKLVQPLPKITLPFPQHLKNKNTNEKFKNFLSVFKTLSINLTLVEALLEMPGYDNFMKVEATKSK</sequence>
<gene>
    <name evidence="1" type="ORF">KY290_017221</name>
</gene>